<dbReference type="PANTHER" id="PTHR38479">
    <property type="entry name" value="LMO0824 PROTEIN"/>
    <property type="match status" value="1"/>
</dbReference>
<dbReference type="EMBL" id="VCKZ01000153">
    <property type="protein sequence ID" value="TMR36318.1"/>
    <property type="molecule type" value="Genomic_DNA"/>
</dbReference>
<proteinExistence type="predicted"/>
<keyword evidence="1" id="KW-0238">DNA-binding</keyword>
<protein>
    <submittedName>
        <fullName evidence="1">Winged helix DNA-binding domain-containing protein</fullName>
    </submittedName>
</protein>
<sequence length="345" mass="38607">MLLERREMPVLDAIEHLIGMQAQAPSPPHIGLWSRLAGFAFDAVGPLMTERRVLRMVLMRGTLHLVSARDARALRPLTQPLLDNYLRTRAADLAGIDLDAVTAHARALLEDEPRTDKELRELLAERWPDDDPALLGWAVRCRLPLVQVPPRGIWGASGVARHTTLDTWLDGHPPAETTLDEVVLRYLAAFGPASVQDVQQWSGLTRLGEVVERLRPELLEFRDENGRALYDVPDAPRPGGDAPAPVRFVPDFDNLLLSHADRARIISEEHRKRVFTVNGIIRATFLVDGFVHGIWKIEKKRGEAVLRVDPFAPVPKRERAALEEEGLRLLAAGHPDAKSHAVEFR</sequence>
<evidence type="ECO:0000313" key="1">
    <source>
        <dbReference type="EMBL" id="TMR36318.1"/>
    </source>
</evidence>
<accession>A0A5S4GTN7</accession>
<name>A0A5S4GTN7_9ACTN</name>
<dbReference type="Pfam" id="PF06224">
    <property type="entry name" value="AlkZ-like"/>
    <property type="match status" value="1"/>
</dbReference>
<comment type="caution">
    <text evidence="1">The sequence shown here is derived from an EMBL/GenBank/DDBJ whole genome shotgun (WGS) entry which is preliminary data.</text>
</comment>
<evidence type="ECO:0000313" key="2">
    <source>
        <dbReference type="Proteomes" id="UP000305238"/>
    </source>
</evidence>
<dbReference type="PANTHER" id="PTHR38479:SF2">
    <property type="entry name" value="WINGED HELIX DNA-BINDING DOMAIN-CONTAINING PROTEIN"/>
    <property type="match status" value="1"/>
</dbReference>
<dbReference type="GO" id="GO:0003677">
    <property type="term" value="F:DNA binding"/>
    <property type="evidence" value="ECO:0007669"/>
    <property type="project" value="UniProtKB-KW"/>
</dbReference>
<reference evidence="1 2" key="1">
    <citation type="submission" date="2019-05" db="EMBL/GenBank/DDBJ databases">
        <title>Draft genome sequence of Actinomadura geliboluensis A8036.</title>
        <authorList>
            <person name="Saricaoglu S."/>
            <person name="Isik K."/>
        </authorList>
    </citation>
    <scope>NUCLEOTIDE SEQUENCE [LARGE SCALE GENOMIC DNA]</scope>
    <source>
        <strain evidence="1 2">A8036</strain>
    </source>
</reference>
<dbReference type="InterPro" id="IPR009351">
    <property type="entry name" value="AlkZ-like"/>
</dbReference>
<organism evidence="1 2">
    <name type="scientific">Actinomadura geliboluensis</name>
    <dbReference type="NCBI Taxonomy" id="882440"/>
    <lineage>
        <taxon>Bacteria</taxon>
        <taxon>Bacillati</taxon>
        <taxon>Actinomycetota</taxon>
        <taxon>Actinomycetes</taxon>
        <taxon>Streptosporangiales</taxon>
        <taxon>Thermomonosporaceae</taxon>
        <taxon>Actinomadura</taxon>
    </lineage>
</organism>
<gene>
    <name evidence="1" type="ORF">ETD96_21000</name>
</gene>
<dbReference type="Proteomes" id="UP000305238">
    <property type="component" value="Unassembled WGS sequence"/>
</dbReference>
<dbReference type="OrthoDB" id="9148135at2"/>
<keyword evidence="2" id="KW-1185">Reference proteome</keyword>
<dbReference type="AlphaFoldDB" id="A0A5S4GTN7"/>